<evidence type="ECO:0000313" key="1">
    <source>
        <dbReference type="EMBL" id="CAG6623244.1"/>
    </source>
</evidence>
<name>A0A8D8Q2L3_9HEMI</name>
<reference evidence="1" key="1">
    <citation type="submission" date="2021-05" db="EMBL/GenBank/DDBJ databases">
        <authorList>
            <person name="Alioto T."/>
            <person name="Alioto T."/>
            <person name="Gomez Garrido J."/>
        </authorList>
    </citation>
    <scope>NUCLEOTIDE SEQUENCE</scope>
</reference>
<proteinExistence type="predicted"/>
<dbReference type="EMBL" id="HBUF01054395">
    <property type="protein sequence ID" value="CAG6623244.1"/>
    <property type="molecule type" value="Transcribed_RNA"/>
</dbReference>
<protein>
    <submittedName>
        <fullName evidence="1">Uncharacterized protein</fullName>
    </submittedName>
</protein>
<dbReference type="AlphaFoldDB" id="A0A8D8Q2L3"/>
<sequence length="246" mass="28735">MLNKAEYWFSANHLYINRSKTEKIVFTLRQLGNIENPLSVKLLGVHMQPNLCWDTHIEHIAGKINKHVFLLRNLSTCVSQEVLRVAYFGLIHSLLNYAVLAWGHSAVRVRAFQLQRKAVRVVAHLNYTEPCEEAFRTLKILTFPSIFIYHCLLHARTNIEQIVRNNDVHQYNTRNANLLRVPYVRLQKNQNGINFWSHKFFNKLPDSIKNLPIPLFKSSIKDLLIQKVYFNTQSFLEDEEILSVPG</sequence>
<dbReference type="EMBL" id="HBUF01054396">
    <property type="protein sequence ID" value="CAG6623245.1"/>
    <property type="molecule type" value="Transcribed_RNA"/>
</dbReference>
<accession>A0A8D8Q2L3</accession>
<organism evidence="1">
    <name type="scientific">Cacopsylla melanoneura</name>
    <dbReference type="NCBI Taxonomy" id="428564"/>
    <lineage>
        <taxon>Eukaryota</taxon>
        <taxon>Metazoa</taxon>
        <taxon>Ecdysozoa</taxon>
        <taxon>Arthropoda</taxon>
        <taxon>Hexapoda</taxon>
        <taxon>Insecta</taxon>
        <taxon>Pterygota</taxon>
        <taxon>Neoptera</taxon>
        <taxon>Paraneoptera</taxon>
        <taxon>Hemiptera</taxon>
        <taxon>Sternorrhyncha</taxon>
        <taxon>Psylloidea</taxon>
        <taxon>Psyllidae</taxon>
        <taxon>Psyllinae</taxon>
        <taxon>Cacopsylla</taxon>
    </lineage>
</organism>